<evidence type="ECO:0000313" key="1">
    <source>
        <dbReference type="EMBL" id="MBM6928589.1"/>
    </source>
</evidence>
<accession>A0ABS2GT83</accession>
<protein>
    <recommendedName>
        <fullName evidence="3">Phage tail assembly protein</fullName>
    </recommendedName>
</protein>
<gene>
    <name evidence="1" type="ORF">H5985_04810</name>
</gene>
<dbReference type="Proteomes" id="UP000777002">
    <property type="component" value="Unassembled WGS sequence"/>
</dbReference>
<name>A0ABS2GT83_9BURK</name>
<dbReference type="RefSeq" id="WP_205050177.1">
    <property type="nucleotide sequence ID" value="NZ_JACJKX010000007.1"/>
</dbReference>
<evidence type="ECO:0008006" key="3">
    <source>
        <dbReference type="Google" id="ProtNLM"/>
    </source>
</evidence>
<organism evidence="1 2">
    <name type="scientific">Parasutterella secunda</name>
    <dbReference type="NCBI Taxonomy" id="626947"/>
    <lineage>
        <taxon>Bacteria</taxon>
        <taxon>Pseudomonadati</taxon>
        <taxon>Pseudomonadota</taxon>
        <taxon>Betaproteobacteria</taxon>
        <taxon>Burkholderiales</taxon>
        <taxon>Sutterellaceae</taxon>
        <taxon>Parasutterella</taxon>
    </lineage>
</organism>
<comment type="caution">
    <text evidence="1">The sequence shown here is derived from an EMBL/GenBank/DDBJ whole genome shotgun (WGS) entry which is preliminary data.</text>
</comment>
<sequence length="123" mass="13971">MSEIVYPLKQSVTFEGKTYDNFVFDFDRLTGRDVKEAKKLFDAPGGRITPILAMDTDFAAFIAARAARVRPEVFDYIPATDFIAITQMAINFFLSSGFSKAEVKEMKLAKERADQKLIESYEH</sequence>
<evidence type="ECO:0000313" key="2">
    <source>
        <dbReference type="Proteomes" id="UP000777002"/>
    </source>
</evidence>
<keyword evidence="2" id="KW-1185">Reference proteome</keyword>
<dbReference type="EMBL" id="JACJKX010000007">
    <property type="protein sequence ID" value="MBM6928589.1"/>
    <property type="molecule type" value="Genomic_DNA"/>
</dbReference>
<reference evidence="1 2" key="1">
    <citation type="journal article" date="2021" name="Sci. Rep.">
        <title>The distribution of antibiotic resistance genes in chicken gut microbiota commensals.</title>
        <authorList>
            <person name="Juricova H."/>
            <person name="Matiasovicova J."/>
            <person name="Kubasova T."/>
            <person name="Cejkova D."/>
            <person name="Rychlik I."/>
        </authorList>
    </citation>
    <scope>NUCLEOTIDE SEQUENCE [LARGE SCALE GENOMIC DNA]</scope>
    <source>
        <strain evidence="1 2">An562</strain>
    </source>
</reference>
<proteinExistence type="predicted"/>